<dbReference type="InterPro" id="IPR001155">
    <property type="entry name" value="OxRdtase_FMN_N"/>
</dbReference>
<dbReference type="Proteomes" id="UP000256328">
    <property type="component" value="Unassembled WGS sequence"/>
</dbReference>
<keyword evidence="6" id="KW-1185">Reference proteome</keyword>
<dbReference type="EMBL" id="PDLN01000012">
    <property type="protein sequence ID" value="RDW69891.1"/>
    <property type="molecule type" value="Genomic_DNA"/>
</dbReference>
<name>A0A3D8R7G3_9HELO</name>
<dbReference type="Gene3D" id="3.20.20.70">
    <property type="entry name" value="Aldolase class I"/>
    <property type="match status" value="1"/>
</dbReference>
<evidence type="ECO:0000256" key="3">
    <source>
        <dbReference type="ARBA" id="ARBA00023002"/>
    </source>
</evidence>
<evidence type="ECO:0000313" key="5">
    <source>
        <dbReference type="EMBL" id="RDW69891.1"/>
    </source>
</evidence>
<dbReference type="InterPro" id="IPR045247">
    <property type="entry name" value="Oye-like"/>
</dbReference>
<comment type="similarity">
    <text evidence="2">Belongs to the NADH:flavin oxidoreductase/NADH oxidase family.</text>
</comment>
<dbReference type="GO" id="GO:0010181">
    <property type="term" value="F:FMN binding"/>
    <property type="evidence" value="ECO:0007669"/>
    <property type="project" value="InterPro"/>
</dbReference>
<gene>
    <name evidence="5" type="ORF">BP5796_08288</name>
</gene>
<dbReference type="PANTHER" id="PTHR22893">
    <property type="entry name" value="NADH OXIDOREDUCTASE-RELATED"/>
    <property type="match status" value="1"/>
</dbReference>
<evidence type="ECO:0000256" key="1">
    <source>
        <dbReference type="ARBA" id="ARBA00001917"/>
    </source>
</evidence>
<evidence type="ECO:0000259" key="4">
    <source>
        <dbReference type="Pfam" id="PF00724"/>
    </source>
</evidence>
<reference evidence="5 6" key="1">
    <citation type="journal article" date="2018" name="IMA Fungus">
        <title>IMA Genome-F 9: Draft genome sequence of Annulohypoxylon stygium, Aspergillus mulundensis, Berkeleyomyces basicola (syn. Thielaviopsis basicola), Ceratocystis smalleyi, two Cercospora beticola strains, Coleophoma cylindrospora, Fusarium fracticaudum, Phialophora cf. hyalina, and Morchella septimelata.</title>
        <authorList>
            <person name="Wingfield B.D."/>
            <person name="Bills G.F."/>
            <person name="Dong Y."/>
            <person name="Huang W."/>
            <person name="Nel W.J."/>
            <person name="Swalarsk-Parry B.S."/>
            <person name="Vaghefi N."/>
            <person name="Wilken P.M."/>
            <person name="An Z."/>
            <person name="de Beer Z.W."/>
            <person name="De Vos L."/>
            <person name="Chen L."/>
            <person name="Duong T.A."/>
            <person name="Gao Y."/>
            <person name="Hammerbacher A."/>
            <person name="Kikkert J.R."/>
            <person name="Li Y."/>
            <person name="Li H."/>
            <person name="Li K."/>
            <person name="Li Q."/>
            <person name="Liu X."/>
            <person name="Ma X."/>
            <person name="Naidoo K."/>
            <person name="Pethybridge S.J."/>
            <person name="Sun J."/>
            <person name="Steenkamp E.T."/>
            <person name="van der Nest M.A."/>
            <person name="van Wyk S."/>
            <person name="Wingfield M.J."/>
            <person name="Xiong C."/>
            <person name="Yue Q."/>
            <person name="Zhang X."/>
        </authorList>
    </citation>
    <scope>NUCLEOTIDE SEQUENCE [LARGE SCALE GENOMIC DNA]</scope>
    <source>
        <strain evidence="5 6">BP5796</strain>
    </source>
</reference>
<dbReference type="GO" id="GO:0005829">
    <property type="term" value="C:cytosol"/>
    <property type="evidence" value="ECO:0007669"/>
    <property type="project" value="UniProtKB-ARBA"/>
</dbReference>
<accession>A0A3D8R7G3</accession>
<organism evidence="5 6">
    <name type="scientific">Coleophoma crateriformis</name>
    <dbReference type="NCBI Taxonomy" id="565419"/>
    <lineage>
        <taxon>Eukaryota</taxon>
        <taxon>Fungi</taxon>
        <taxon>Dikarya</taxon>
        <taxon>Ascomycota</taxon>
        <taxon>Pezizomycotina</taxon>
        <taxon>Leotiomycetes</taxon>
        <taxon>Helotiales</taxon>
        <taxon>Dermateaceae</taxon>
        <taxon>Coleophoma</taxon>
    </lineage>
</organism>
<dbReference type="AlphaFoldDB" id="A0A3D8R7G3"/>
<dbReference type="GO" id="GO:0016628">
    <property type="term" value="F:oxidoreductase activity, acting on the CH-CH group of donors, NAD or NADP as acceptor"/>
    <property type="evidence" value="ECO:0007669"/>
    <property type="project" value="UniProtKB-ARBA"/>
</dbReference>
<dbReference type="CDD" id="cd02933">
    <property type="entry name" value="OYE_like_FMN"/>
    <property type="match status" value="1"/>
</dbReference>
<dbReference type="SUPFAM" id="SSF51395">
    <property type="entry name" value="FMN-linked oxidoreductases"/>
    <property type="match status" value="1"/>
</dbReference>
<evidence type="ECO:0000313" key="6">
    <source>
        <dbReference type="Proteomes" id="UP000256328"/>
    </source>
</evidence>
<comment type="caution">
    <text evidence="5">The sequence shown here is derived from an EMBL/GenBank/DDBJ whole genome shotgun (WGS) entry which is preliminary data.</text>
</comment>
<dbReference type="InterPro" id="IPR013785">
    <property type="entry name" value="Aldolase_TIM"/>
</dbReference>
<dbReference type="Pfam" id="PF00724">
    <property type="entry name" value="Oxidored_FMN"/>
    <property type="match status" value="1"/>
</dbReference>
<protein>
    <submittedName>
        <fullName evidence="5">NADH-flavin oxidoreductase oxidase</fullName>
    </submittedName>
</protein>
<sequence length="438" mass="48242">MGAQHHNRSNEKLFTPLQLGSMILSHRIIMSPLTRIRCPGGIPSPLVAEYYAQRATMGGLIISEGMHPSLMGGNLLNVPSMYSPEHVRAWKVVTDAVHARGGYMVCQLWHVGRFATSHTLGGRQPLSASATNAGVGNVFTPKGRVPSETAKEMTWEDIRVTVEDHVHAAKCAIDAGFDGVEISAANGYLFDQFLNDRTNLRNDQYGGSVFNRARFLLETLDAVAAVIGAGKTAVRFSPWGTVMIPLASNPISNWTYVCAEVEKRRLAYVCLTQPGTDLFLLSATKWENLYKASECGTITAKKGHIHLEHFEKVLKTTPKLATGEYDGENCFDEVARGQLDAVTFGRWVISNPDLVEKVRFGLRLTPFDRAMFYGSGAEGYTNYPADIPRGPAEYDAHQLIGQIPLKRKTRQGFDYPENIVVLVEKTTEVSGTFRGSCN</sequence>
<comment type="cofactor">
    <cofactor evidence="1">
        <name>FMN</name>
        <dbReference type="ChEBI" id="CHEBI:58210"/>
    </cofactor>
</comment>
<proteinExistence type="inferred from homology"/>
<dbReference type="FunFam" id="3.20.20.70:FF:000059">
    <property type="entry name" value="N-ethylmaleimide reductase, FMN-linked"/>
    <property type="match status" value="1"/>
</dbReference>
<feature type="domain" description="NADH:flavin oxidoreductase/NADH oxidase N-terminal" evidence="4">
    <location>
        <begin position="12"/>
        <end position="363"/>
    </location>
</feature>
<dbReference type="PANTHER" id="PTHR22893:SF93">
    <property type="entry name" value="HYPOTHETICAL OXIDOREDUCTASE (EUROFUNG)"/>
    <property type="match status" value="1"/>
</dbReference>
<keyword evidence="3" id="KW-0560">Oxidoreductase</keyword>
<evidence type="ECO:0000256" key="2">
    <source>
        <dbReference type="ARBA" id="ARBA00005979"/>
    </source>
</evidence>
<dbReference type="OrthoDB" id="276546at2759"/>